<keyword evidence="7 14" id="KW-0862">Zinc</keyword>
<dbReference type="GO" id="GO:0005543">
    <property type="term" value="F:phospholipid binding"/>
    <property type="evidence" value="ECO:0007669"/>
    <property type="project" value="TreeGrafter"/>
</dbReference>
<evidence type="ECO:0000256" key="12">
    <source>
        <dbReference type="ARBA" id="ARBA00026227"/>
    </source>
</evidence>
<evidence type="ECO:0000256" key="3">
    <source>
        <dbReference type="ARBA" id="ARBA00022448"/>
    </source>
</evidence>
<feature type="compositionally biased region" description="Polar residues" evidence="16">
    <location>
        <begin position="608"/>
        <end position="628"/>
    </location>
</feature>
<dbReference type="GO" id="GO:0016973">
    <property type="term" value="P:poly(A)+ mRNA export from nucleus"/>
    <property type="evidence" value="ECO:0007669"/>
    <property type="project" value="InterPro"/>
</dbReference>
<feature type="coiled-coil region" evidence="15">
    <location>
        <begin position="85"/>
        <end position="116"/>
    </location>
</feature>
<dbReference type="GO" id="GO:0008270">
    <property type="term" value="F:zinc ion binding"/>
    <property type="evidence" value="ECO:0007669"/>
    <property type="project" value="UniProtKB-KW"/>
</dbReference>
<organism evidence="18 19">
    <name type="scientific">Cylindrotheca closterium</name>
    <dbReference type="NCBI Taxonomy" id="2856"/>
    <lineage>
        <taxon>Eukaryota</taxon>
        <taxon>Sar</taxon>
        <taxon>Stramenopiles</taxon>
        <taxon>Ochrophyta</taxon>
        <taxon>Bacillariophyta</taxon>
        <taxon>Bacillariophyceae</taxon>
        <taxon>Bacillariophycidae</taxon>
        <taxon>Bacillariales</taxon>
        <taxon>Bacillariaceae</taxon>
        <taxon>Cylindrotheca</taxon>
    </lineage>
</organism>
<evidence type="ECO:0000256" key="13">
    <source>
        <dbReference type="ARBA" id="ARBA00029983"/>
    </source>
</evidence>
<dbReference type="PANTHER" id="PTHR12960:SF0">
    <property type="entry name" value="MRNA EXPORT FACTOR GLE1"/>
    <property type="match status" value="1"/>
</dbReference>
<feature type="compositionally biased region" description="Polar residues" evidence="16">
    <location>
        <begin position="511"/>
        <end position="527"/>
    </location>
</feature>
<sequence length="688" mass="76222">MPRFGLLPYYDSDSDGDEEIEMEEKSSDETHHPSAVGSNVNDRWMLSHHHNNIPIRHTESRWKQWNDRNSIAFVETLNMTLSKLNDSIQEQIQVEREKLEQEHRQENNAIQVLCENLQVQNSSSNLLENREQNEDKTDIGCTHDESKSEYKQVEGTNERIHPVETKPKKTDDTGSKINSTNENAQASAPKLTSEPEHVLKANSLLEQLDRLQKSIEPFSKNKAVSKRRLKMKKTVCGKLNTLTDSATKVSEVADEVNEAIQLARQEDAQNPNMALGESYVLDLLASNTIQRIQAESFNGPRGDGLPLAAMIARVASENNNVIPVLEAHIYKVCPMAIPRFPHNEAGNKTSDDELMKNLGMQRDKSGDFESWDRFVSRTENVIAMMANIQASTPPAHSRLGGHEGAADWLERFLESLPPTTPLPLLTAPVLHGFLSGAGSMLANHHKAFFKKSLHTLSSDVLGRLDKGAIGKPSFIRLSKLLHNDFGGPRSKFPPKAMHQRISPPSDRNLHRTSPTFSGAASPQYSESRSGDAMMSDAFENKRITMTSPFTNPGTAVRNKNQKSNGSHRSGAFGFSSSSSPFGSSFGQPLHGFGSQGGQIRNPFERKQGQGSQLCFGKSPSTLFGQRTQPHARHTNQHNAGDAKTNSKKKKTKPPCKFFASGTCRFGSSCRFSHESGNPTALNPRNPFA</sequence>
<evidence type="ECO:0000256" key="2">
    <source>
        <dbReference type="ARBA" id="ARBA00011056"/>
    </source>
</evidence>
<reference evidence="18" key="1">
    <citation type="submission" date="2023-08" db="EMBL/GenBank/DDBJ databases">
        <authorList>
            <person name="Audoor S."/>
            <person name="Bilcke G."/>
        </authorList>
    </citation>
    <scope>NUCLEOTIDE SEQUENCE</scope>
</reference>
<dbReference type="Proteomes" id="UP001295423">
    <property type="component" value="Unassembled WGS sequence"/>
</dbReference>
<evidence type="ECO:0000256" key="8">
    <source>
        <dbReference type="ARBA" id="ARBA00022927"/>
    </source>
</evidence>
<keyword evidence="4 14" id="KW-0479">Metal-binding</keyword>
<evidence type="ECO:0000256" key="6">
    <source>
        <dbReference type="ARBA" id="ARBA00022816"/>
    </source>
</evidence>
<evidence type="ECO:0000256" key="14">
    <source>
        <dbReference type="PROSITE-ProRule" id="PRU00723"/>
    </source>
</evidence>
<comment type="subcellular location">
    <subcellularLocation>
        <location evidence="1">Nucleus</location>
        <location evidence="1">Nuclear pore complex</location>
    </subcellularLocation>
</comment>
<dbReference type="GO" id="GO:0000822">
    <property type="term" value="F:inositol hexakisphosphate binding"/>
    <property type="evidence" value="ECO:0007669"/>
    <property type="project" value="TreeGrafter"/>
</dbReference>
<feature type="compositionally biased region" description="Low complexity" evidence="16">
    <location>
        <begin position="566"/>
        <end position="586"/>
    </location>
</feature>
<keyword evidence="3" id="KW-0813">Transport</keyword>
<keyword evidence="19" id="KW-1185">Reference proteome</keyword>
<evidence type="ECO:0000256" key="10">
    <source>
        <dbReference type="ARBA" id="ARBA00023132"/>
    </source>
</evidence>
<keyword evidence="9" id="KW-0811">Translocation</keyword>
<dbReference type="EMBL" id="CAKOGP040001747">
    <property type="protein sequence ID" value="CAJ1948275.1"/>
    <property type="molecule type" value="Genomic_DNA"/>
</dbReference>
<evidence type="ECO:0000256" key="9">
    <source>
        <dbReference type="ARBA" id="ARBA00023010"/>
    </source>
</evidence>
<dbReference type="InterPro" id="IPR038506">
    <property type="entry name" value="GLE1-like_sf"/>
</dbReference>
<evidence type="ECO:0000256" key="11">
    <source>
        <dbReference type="ARBA" id="ARBA00023242"/>
    </source>
</evidence>
<name>A0AAD2FPK0_9STRA</name>
<keyword evidence="6" id="KW-0509">mRNA transport</keyword>
<feature type="zinc finger region" description="C3H1-type" evidence="14">
    <location>
        <begin position="649"/>
        <end position="676"/>
    </location>
</feature>
<feature type="region of interest" description="Disordered" evidence="16">
    <location>
        <begin position="488"/>
        <end position="531"/>
    </location>
</feature>
<dbReference type="GO" id="GO:0044614">
    <property type="term" value="C:nuclear pore cytoplasmic filaments"/>
    <property type="evidence" value="ECO:0007669"/>
    <property type="project" value="TreeGrafter"/>
</dbReference>
<dbReference type="GO" id="GO:0015031">
    <property type="term" value="P:protein transport"/>
    <property type="evidence" value="ECO:0007669"/>
    <property type="project" value="UniProtKB-KW"/>
</dbReference>
<comment type="caution">
    <text evidence="18">The sequence shown here is derived from an EMBL/GenBank/DDBJ whole genome shotgun (WGS) entry which is preliminary data.</text>
</comment>
<feature type="region of interest" description="Disordered" evidence="16">
    <location>
        <begin position="668"/>
        <end position="688"/>
    </location>
</feature>
<feature type="domain" description="C3H1-type" evidence="17">
    <location>
        <begin position="649"/>
        <end position="676"/>
    </location>
</feature>
<evidence type="ECO:0000256" key="1">
    <source>
        <dbReference type="ARBA" id="ARBA00004567"/>
    </source>
</evidence>
<dbReference type="Gene3D" id="4.10.1000.10">
    <property type="entry name" value="Zinc finger, CCCH-type"/>
    <property type="match status" value="1"/>
</dbReference>
<keyword evidence="8" id="KW-0653">Protein transport</keyword>
<dbReference type="InterPro" id="IPR036855">
    <property type="entry name" value="Znf_CCCH_sf"/>
</dbReference>
<dbReference type="Gene3D" id="1.25.40.510">
    <property type="entry name" value="GLE1-like"/>
    <property type="match status" value="1"/>
</dbReference>
<keyword evidence="15" id="KW-0175">Coiled coil</keyword>
<evidence type="ECO:0000256" key="4">
    <source>
        <dbReference type="ARBA" id="ARBA00022723"/>
    </source>
</evidence>
<keyword evidence="11" id="KW-0539">Nucleus</keyword>
<dbReference type="InterPro" id="IPR000571">
    <property type="entry name" value="Znf_CCCH"/>
</dbReference>
<dbReference type="GO" id="GO:0005737">
    <property type="term" value="C:cytoplasm"/>
    <property type="evidence" value="ECO:0007669"/>
    <property type="project" value="TreeGrafter"/>
</dbReference>
<evidence type="ECO:0000313" key="18">
    <source>
        <dbReference type="EMBL" id="CAJ1948275.1"/>
    </source>
</evidence>
<dbReference type="PANTHER" id="PTHR12960">
    <property type="entry name" value="GLE-1-RELATED"/>
    <property type="match status" value="1"/>
</dbReference>
<keyword evidence="10" id="KW-0906">Nuclear pore complex</keyword>
<evidence type="ECO:0000256" key="16">
    <source>
        <dbReference type="SAM" id="MobiDB-lite"/>
    </source>
</evidence>
<feature type="compositionally biased region" description="Acidic residues" evidence="16">
    <location>
        <begin position="12"/>
        <end position="22"/>
    </location>
</feature>
<keyword evidence="5 14" id="KW-0863">Zinc-finger</keyword>
<gene>
    <name evidence="18" type="ORF">CYCCA115_LOCUS11535</name>
</gene>
<dbReference type="PROSITE" id="PS50103">
    <property type="entry name" value="ZF_C3H1"/>
    <property type="match status" value="1"/>
</dbReference>
<evidence type="ECO:0000256" key="15">
    <source>
        <dbReference type="SAM" id="Coils"/>
    </source>
</evidence>
<feature type="region of interest" description="Disordered" evidence="16">
    <location>
        <begin position="1"/>
        <end position="39"/>
    </location>
</feature>
<dbReference type="AlphaFoldDB" id="A0AAD2FPK0"/>
<comment type="similarity">
    <text evidence="2">Belongs to the GLE1 family.</text>
</comment>
<evidence type="ECO:0000259" key="17">
    <source>
        <dbReference type="PROSITE" id="PS50103"/>
    </source>
</evidence>
<accession>A0AAD2FPK0</accession>
<evidence type="ECO:0000256" key="7">
    <source>
        <dbReference type="ARBA" id="ARBA00022833"/>
    </source>
</evidence>
<dbReference type="GO" id="GO:0031369">
    <property type="term" value="F:translation initiation factor binding"/>
    <property type="evidence" value="ECO:0007669"/>
    <property type="project" value="TreeGrafter"/>
</dbReference>
<dbReference type="InterPro" id="IPR012476">
    <property type="entry name" value="GLE1"/>
</dbReference>
<dbReference type="Pfam" id="PF07817">
    <property type="entry name" value="GLE1"/>
    <property type="match status" value="1"/>
</dbReference>
<protein>
    <recommendedName>
        <fullName evidence="12">mRNA export factor GLE1</fullName>
    </recommendedName>
    <alternativeName>
        <fullName evidence="13">Nucleoporin GLE1</fullName>
    </alternativeName>
</protein>
<feature type="compositionally biased region" description="Basic and acidic residues" evidence="16">
    <location>
        <begin position="128"/>
        <end position="174"/>
    </location>
</feature>
<feature type="compositionally biased region" description="Polar residues" evidence="16">
    <location>
        <begin position="545"/>
        <end position="564"/>
    </location>
</feature>
<evidence type="ECO:0000313" key="19">
    <source>
        <dbReference type="Proteomes" id="UP001295423"/>
    </source>
</evidence>
<dbReference type="SUPFAM" id="SSF90229">
    <property type="entry name" value="CCCH zinc finger"/>
    <property type="match status" value="1"/>
</dbReference>
<dbReference type="SMART" id="SM00356">
    <property type="entry name" value="ZnF_C3H1"/>
    <property type="match status" value="1"/>
</dbReference>
<proteinExistence type="inferred from homology"/>
<feature type="region of interest" description="Disordered" evidence="16">
    <location>
        <begin position="545"/>
        <end position="653"/>
    </location>
</feature>
<dbReference type="Pfam" id="PF18044">
    <property type="entry name" value="zf-CCCH_4"/>
    <property type="match status" value="1"/>
</dbReference>
<dbReference type="InterPro" id="IPR041367">
    <property type="entry name" value="Znf-CCCH_4"/>
</dbReference>
<evidence type="ECO:0000256" key="5">
    <source>
        <dbReference type="ARBA" id="ARBA00022771"/>
    </source>
</evidence>
<feature type="compositionally biased region" description="Basic and acidic residues" evidence="16">
    <location>
        <begin position="23"/>
        <end position="32"/>
    </location>
</feature>
<feature type="region of interest" description="Disordered" evidence="16">
    <location>
        <begin position="127"/>
        <end position="195"/>
    </location>
</feature>
<feature type="compositionally biased region" description="Polar residues" evidence="16">
    <location>
        <begin position="175"/>
        <end position="186"/>
    </location>
</feature>